<accession>A0A8B6XC71</accession>
<name>A0A8B6XC71_9BURK</name>
<evidence type="ECO:0000256" key="1">
    <source>
        <dbReference type="ARBA" id="ARBA00004370"/>
    </source>
</evidence>
<dbReference type="InterPro" id="IPR051310">
    <property type="entry name" value="MCP_chemotaxis"/>
</dbReference>
<keyword evidence="5" id="KW-1133">Transmembrane helix</keyword>
<reference evidence="9" key="1">
    <citation type="journal article" date="1992" name="J. Biol. Chem.">
        <title>Sequence and characterization of Bacillus subtilis CheW.</title>
        <authorList>
            <person name="Hanlon D.W."/>
            <person name="Marquez-Magana L.M."/>
            <person name="Carpenter P.B."/>
            <person name="Chamberlin M.J."/>
            <person name="Ordal G.W."/>
        </authorList>
    </citation>
    <scope>NUCLEOTIDE SEQUENCE</scope>
</reference>
<dbReference type="Gene3D" id="1.10.287.950">
    <property type="entry name" value="Methyl-accepting chemotaxis protein"/>
    <property type="match status" value="1"/>
</dbReference>
<evidence type="ECO:0000313" key="8">
    <source>
        <dbReference type="Proteomes" id="UP000675920"/>
    </source>
</evidence>
<dbReference type="PROSITE" id="PS50111">
    <property type="entry name" value="CHEMOTAXIS_TRANSDUC_2"/>
    <property type="match status" value="1"/>
</dbReference>
<keyword evidence="2" id="KW-0145">Chemotaxis</keyword>
<sequence length="516" mass="53617">MLDRLSISRKLGLLLGSCGLALVFVCGVGISALDRLDVAQQQMLAALHRSDAVASLRQQVMQLRRFEKDLQLGAGNPDRFEPYLKKWDDAGQRFDELAQDGDLAGLASEHARRLAAARADVAEYRRLFARLRDDIANGRVSDAAIAADAGLAAKPAIHRAEVALDEIHRDTLAASTASVAGQTAFAARIRWTLAGCALAALAAFGVLGAVIARSIRRPVEQAIRIAEEVADGNLALAIHAEGRHDVARLLGALRDMTAGLRSLVGNIQAGANEIEHAAGEVSAGNLDLSQRTERASGSLQQASASIEQLARAVNGNADGTREARGVAADTARMTHDASAVVERVATTMADIAAASGRIGDIVATMDGIAFQTNLLALNAAVEAARAGEQGRGFAVVAAEVRGLAKRAADSAAEIRALIRDSLACIEGGHRTATEARGAMEAVGRSIARLDALMGEIAGATEHQSGDLGAVSSAVGALDGMTQQNSALVEQTAAAAHSLTEQARALAALVGRFRLAT</sequence>
<dbReference type="GO" id="GO:0016020">
    <property type="term" value="C:membrane"/>
    <property type="evidence" value="ECO:0007669"/>
    <property type="project" value="UniProtKB-SubCell"/>
</dbReference>
<keyword evidence="5" id="KW-0812">Transmembrane</keyword>
<dbReference type="SMART" id="SM00304">
    <property type="entry name" value="HAMP"/>
    <property type="match status" value="1"/>
</dbReference>
<feature type="domain" description="Methyl-accepting transducer" evidence="6">
    <location>
        <begin position="270"/>
        <end position="499"/>
    </location>
</feature>
<organism evidence="8 9">
    <name type="scientific">Derxia gummosa DSM 723</name>
    <dbReference type="NCBI Taxonomy" id="1121388"/>
    <lineage>
        <taxon>Bacteria</taxon>
        <taxon>Pseudomonadati</taxon>
        <taxon>Pseudomonadota</taxon>
        <taxon>Betaproteobacteria</taxon>
        <taxon>Burkholderiales</taxon>
        <taxon>Alcaligenaceae</taxon>
        <taxon>Derxia</taxon>
    </lineage>
</organism>
<protein>
    <submittedName>
        <fullName evidence="9">Methyl-accepting chemotaxis protein</fullName>
    </submittedName>
</protein>
<dbReference type="GO" id="GO:0007165">
    <property type="term" value="P:signal transduction"/>
    <property type="evidence" value="ECO:0007669"/>
    <property type="project" value="UniProtKB-KW"/>
</dbReference>
<dbReference type="GO" id="GO:0004888">
    <property type="term" value="F:transmembrane signaling receptor activity"/>
    <property type="evidence" value="ECO:0007669"/>
    <property type="project" value="InterPro"/>
</dbReference>
<evidence type="ECO:0000313" key="9">
    <source>
        <dbReference type="RefSeq" id="WP_156924349.1"/>
    </source>
</evidence>
<dbReference type="PANTHER" id="PTHR43531:SF11">
    <property type="entry name" value="METHYL-ACCEPTING CHEMOTAXIS PROTEIN 3"/>
    <property type="match status" value="1"/>
</dbReference>
<evidence type="ECO:0000256" key="4">
    <source>
        <dbReference type="PROSITE-ProRule" id="PRU00284"/>
    </source>
</evidence>
<dbReference type="SUPFAM" id="SSF58104">
    <property type="entry name" value="Methyl-accepting chemotaxis protein (MCP) signaling domain"/>
    <property type="match status" value="1"/>
</dbReference>
<feature type="transmembrane region" description="Helical" evidence="5">
    <location>
        <begin position="12"/>
        <end position="33"/>
    </location>
</feature>
<dbReference type="PRINTS" id="PR00260">
    <property type="entry name" value="CHEMTRNSDUCR"/>
</dbReference>
<comment type="similarity">
    <text evidence="3">Belongs to the methyl-accepting chemotaxis (MCP) protein family.</text>
</comment>
<dbReference type="OrthoDB" id="9806477at2"/>
<reference evidence="9" key="2">
    <citation type="submission" date="2025-08" db="UniProtKB">
        <authorList>
            <consortium name="RefSeq"/>
        </authorList>
    </citation>
    <scope>IDENTIFICATION</scope>
</reference>
<dbReference type="SMART" id="SM00283">
    <property type="entry name" value="MA"/>
    <property type="match status" value="1"/>
</dbReference>
<feature type="transmembrane region" description="Helical" evidence="5">
    <location>
        <begin position="191"/>
        <end position="212"/>
    </location>
</feature>
<feature type="domain" description="HAMP" evidence="7">
    <location>
        <begin position="213"/>
        <end position="265"/>
    </location>
</feature>
<evidence type="ECO:0000256" key="5">
    <source>
        <dbReference type="SAM" id="Phobius"/>
    </source>
</evidence>
<dbReference type="FunFam" id="1.10.287.950:FF:000001">
    <property type="entry name" value="Methyl-accepting chemotaxis sensory transducer"/>
    <property type="match status" value="1"/>
</dbReference>
<keyword evidence="5" id="KW-0472">Membrane</keyword>
<dbReference type="PROSITE" id="PS50885">
    <property type="entry name" value="HAMP"/>
    <property type="match status" value="1"/>
</dbReference>
<dbReference type="GO" id="GO:0006935">
    <property type="term" value="P:chemotaxis"/>
    <property type="evidence" value="ECO:0007669"/>
    <property type="project" value="UniProtKB-KW"/>
</dbReference>
<dbReference type="AlphaFoldDB" id="A0A8B6XC71"/>
<proteinExistence type="inferred from homology"/>
<dbReference type="InterPro" id="IPR004089">
    <property type="entry name" value="MCPsignal_dom"/>
</dbReference>
<comment type="subcellular location">
    <subcellularLocation>
        <location evidence="1">Membrane</location>
    </subcellularLocation>
</comment>
<evidence type="ECO:0000256" key="2">
    <source>
        <dbReference type="ARBA" id="ARBA00022500"/>
    </source>
</evidence>
<evidence type="ECO:0000259" key="6">
    <source>
        <dbReference type="PROSITE" id="PS50111"/>
    </source>
</evidence>
<dbReference type="InterPro" id="IPR003660">
    <property type="entry name" value="HAMP_dom"/>
</dbReference>
<dbReference type="PANTHER" id="PTHR43531">
    <property type="entry name" value="PROTEIN ICFG"/>
    <property type="match status" value="1"/>
</dbReference>
<evidence type="ECO:0000256" key="3">
    <source>
        <dbReference type="ARBA" id="ARBA00029447"/>
    </source>
</evidence>
<keyword evidence="8" id="KW-1185">Reference proteome</keyword>
<dbReference type="Pfam" id="PF00015">
    <property type="entry name" value="MCPsignal"/>
    <property type="match status" value="1"/>
</dbReference>
<dbReference type="InterPro" id="IPR004090">
    <property type="entry name" value="Chemotax_Me-accpt_rcpt"/>
</dbReference>
<dbReference type="RefSeq" id="WP_156924349.1">
    <property type="nucleotide sequence ID" value="NZ_AXWS01000008.1"/>
</dbReference>
<dbReference type="Proteomes" id="UP000675920">
    <property type="component" value="Unplaced"/>
</dbReference>
<keyword evidence="4" id="KW-0807">Transducer</keyword>
<evidence type="ECO:0000259" key="7">
    <source>
        <dbReference type="PROSITE" id="PS50885"/>
    </source>
</evidence>